<organism evidence="2 3">
    <name type="scientific">Aeromicrobium flavum</name>
    <dbReference type="NCBI Taxonomy" id="416568"/>
    <lineage>
        <taxon>Bacteria</taxon>
        <taxon>Bacillati</taxon>
        <taxon>Actinomycetota</taxon>
        <taxon>Actinomycetes</taxon>
        <taxon>Propionibacteriales</taxon>
        <taxon>Nocardioidaceae</taxon>
        <taxon>Aeromicrobium</taxon>
    </lineage>
</organism>
<sequence>MNHRLLAAAAAALALPLLAACAGISRAGAAEDLRGALAELPGVTDVDLRYTEPVVLDSGKLEFRVAMAQDAEADDVVAVVARTYESFAGTHHGEEGDLFVTLGDDTVHVRSFDPDAEVEAVEQAAEDAVTVFPTASVNADINTQDVATSPHVFTRFTVTIGEQDGDSVLRMLARLERRHGDIANAGWDVQTRDDETGWELGSSSGFPSSQQRAFYDRLRTDLPTGATIMLTDDYATAQVPASATPAEVSAMAGRHLEQLGGVKQAFYTLTSGESFYAMISGGDCLFSADETGGRLKQDFGADCTKVSVATEE</sequence>
<evidence type="ECO:0000313" key="2">
    <source>
        <dbReference type="EMBL" id="GEO88530.1"/>
    </source>
</evidence>
<feature type="chain" id="PRO_5038961822" description="Lipoprotein" evidence="1">
    <location>
        <begin position="20"/>
        <end position="312"/>
    </location>
</feature>
<dbReference type="EMBL" id="BJZQ01000002">
    <property type="protein sequence ID" value="GEO88530.1"/>
    <property type="molecule type" value="Genomic_DNA"/>
</dbReference>
<gene>
    <name evidence="2" type="ORF">AFL01nite_08570</name>
</gene>
<keyword evidence="1" id="KW-0732">Signal</keyword>
<evidence type="ECO:0008006" key="4">
    <source>
        <dbReference type="Google" id="ProtNLM"/>
    </source>
</evidence>
<dbReference type="PROSITE" id="PS51257">
    <property type="entry name" value="PROKAR_LIPOPROTEIN"/>
    <property type="match status" value="1"/>
</dbReference>
<evidence type="ECO:0000313" key="3">
    <source>
        <dbReference type="Proteomes" id="UP000321769"/>
    </source>
</evidence>
<dbReference type="Proteomes" id="UP000321769">
    <property type="component" value="Unassembled WGS sequence"/>
</dbReference>
<dbReference type="OrthoDB" id="3781650at2"/>
<reference evidence="2 3" key="1">
    <citation type="submission" date="2019-07" db="EMBL/GenBank/DDBJ databases">
        <title>Whole genome shotgun sequence of Aeromicrobium flavum NBRC 107625.</title>
        <authorList>
            <person name="Hosoyama A."/>
            <person name="Uohara A."/>
            <person name="Ohji S."/>
            <person name="Ichikawa N."/>
        </authorList>
    </citation>
    <scope>NUCLEOTIDE SEQUENCE [LARGE SCALE GENOMIC DNA]</scope>
    <source>
        <strain evidence="2 3">NBRC 107625</strain>
    </source>
</reference>
<keyword evidence="3" id="KW-1185">Reference proteome</keyword>
<comment type="caution">
    <text evidence="2">The sequence shown here is derived from an EMBL/GenBank/DDBJ whole genome shotgun (WGS) entry which is preliminary data.</text>
</comment>
<protein>
    <recommendedName>
        <fullName evidence="4">Lipoprotein</fullName>
    </recommendedName>
</protein>
<feature type="signal peptide" evidence="1">
    <location>
        <begin position="1"/>
        <end position="19"/>
    </location>
</feature>
<dbReference type="RefSeq" id="WP_146825915.1">
    <property type="nucleotide sequence ID" value="NZ_BAAAYQ010000001.1"/>
</dbReference>
<evidence type="ECO:0000256" key="1">
    <source>
        <dbReference type="SAM" id="SignalP"/>
    </source>
</evidence>
<dbReference type="AlphaFoldDB" id="A0A512HT19"/>
<proteinExistence type="predicted"/>
<name>A0A512HT19_9ACTN</name>
<accession>A0A512HT19</accession>